<dbReference type="RefSeq" id="WP_109236288.1">
    <property type="nucleotide sequence ID" value="NZ_BMXZ01000002.1"/>
</dbReference>
<dbReference type="EMBL" id="QEWR01000003">
    <property type="protein sequence ID" value="PWD83073.1"/>
    <property type="molecule type" value="Genomic_DNA"/>
</dbReference>
<gene>
    <name evidence="1" type="ORF">DC082_06515</name>
</gene>
<evidence type="ECO:0000313" key="1">
    <source>
        <dbReference type="EMBL" id="PWD83073.1"/>
    </source>
</evidence>
<protein>
    <submittedName>
        <fullName evidence="1">TIGR02594 family protein</fullName>
    </submittedName>
</protein>
<dbReference type="Proteomes" id="UP000244948">
    <property type="component" value="Unassembled WGS sequence"/>
</dbReference>
<keyword evidence="2" id="KW-1185">Reference proteome</keyword>
<comment type="caution">
    <text evidence="1">The sequence shown here is derived from an EMBL/GenBank/DDBJ whole genome shotgun (WGS) entry which is preliminary data.</text>
</comment>
<dbReference type="InterPro" id="IPR013423">
    <property type="entry name" value="CHP02594"/>
</dbReference>
<reference evidence="1 2" key="1">
    <citation type="journal article" date="2018" name="Genome Announc.">
        <title>Ignatzschineria cameli sp. nov., isolated from necrotic foot tissue of dromedaries (Camelus dromedarius) and associated maggots (Wohlfahrtia species) in Dubai.</title>
        <authorList>
            <person name="Tsang C.C."/>
            <person name="Tang J.Y."/>
            <person name="Fong J.Y."/>
            <person name="Kinne J."/>
            <person name="Lee H.H."/>
            <person name="Joseph M."/>
            <person name="Jose S."/>
            <person name="Schuster R.K."/>
            <person name="Tang Y."/>
            <person name="Sivakumar S."/>
            <person name="Chen J.H."/>
            <person name="Teng J.L."/>
            <person name="Lau S.K."/>
            <person name="Wernery U."/>
            <person name="Woo P.C."/>
        </authorList>
    </citation>
    <scope>NUCLEOTIDE SEQUENCE [LARGE SCALE GENOMIC DNA]</scope>
    <source>
        <strain evidence="1 2">KCTC 22643</strain>
    </source>
</reference>
<dbReference type="NCBIfam" id="TIGR02594">
    <property type="entry name" value="TIGR02594 family protein"/>
    <property type="match status" value="1"/>
</dbReference>
<sequence>MNAGVVGGVAKVVSENQLNFPWIEWGMKEIGVKRTGIGAGNPRIIEYWKMFRMSGIKNERISWCSAFVGAALEASGINTNSKDKSIYQRRTKDSSQYWLHWDGGEKVRPCYGCIAVMTRSGGGHVGFLVGEDGDNWVLLGGNQGSAVSIAKFPKSRFIGYVMPKGYKSLKPIPSLKADGEVNLQ</sequence>
<evidence type="ECO:0000313" key="2">
    <source>
        <dbReference type="Proteomes" id="UP000244948"/>
    </source>
</evidence>
<name>A0A2U2AJS2_9GAMM</name>
<organism evidence="1 2">
    <name type="scientific">Ignatzschineria indica</name>
    <dbReference type="NCBI Taxonomy" id="472583"/>
    <lineage>
        <taxon>Bacteria</taxon>
        <taxon>Pseudomonadati</taxon>
        <taxon>Pseudomonadota</taxon>
        <taxon>Gammaproteobacteria</taxon>
        <taxon>Cardiobacteriales</taxon>
        <taxon>Ignatzschineriaceae</taxon>
        <taxon>Ignatzschineria</taxon>
    </lineage>
</organism>
<dbReference type="AlphaFoldDB" id="A0A2U2AJS2"/>
<proteinExistence type="predicted"/>
<accession>A0A2U2AJS2</accession>